<organism evidence="3">
    <name type="scientific">uncultured Solirubrobacteraceae bacterium</name>
    <dbReference type="NCBI Taxonomy" id="1162706"/>
    <lineage>
        <taxon>Bacteria</taxon>
        <taxon>Bacillati</taxon>
        <taxon>Actinomycetota</taxon>
        <taxon>Thermoleophilia</taxon>
        <taxon>Solirubrobacterales</taxon>
        <taxon>Solirubrobacteraceae</taxon>
        <taxon>environmental samples</taxon>
    </lineage>
</organism>
<keyword evidence="1 3" id="KW-0808">Transferase</keyword>
<dbReference type="PANTHER" id="PTHR32125:SF4">
    <property type="entry name" value="2-C-METHYL-D-ERYTHRITOL 4-PHOSPHATE CYTIDYLYLTRANSFERASE, CHLOROPLASTIC"/>
    <property type="match status" value="1"/>
</dbReference>
<dbReference type="EMBL" id="CADCVL010000185">
    <property type="protein sequence ID" value="CAA9476228.1"/>
    <property type="molecule type" value="Genomic_DNA"/>
</dbReference>
<dbReference type="Gene3D" id="3.90.550.10">
    <property type="entry name" value="Spore Coat Polysaccharide Biosynthesis Protein SpsA, Chain A"/>
    <property type="match status" value="1"/>
</dbReference>
<evidence type="ECO:0000256" key="2">
    <source>
        <dbReference type="ARBA" id="ARBA00022695"/>
    </source>
</evidence>
<proteinExistence type="predicted"/>
<evidence type="ECO:0000313" key="3">
    <source>
        <dbReference type="EMBL" id="CAA9476228.1"/>
    </source>
</evidence>
<dbReference type="SUPFAM" id="SSF53448">
    <property type="entry name" value="Nucleotide-diphospho-sugar transferases"/>
    <property type="match status" value="1"/>
</dbReference>
<dbReference type="InterPro" id="IPR018294">
    <property type="entry name" value="ISPD_synthase_CS"/>
</dbReference>
<dbReference type="GO" id="GO:0050518">
    <property type="term" value="F:2-C-methyl-D-erythritol 4-phosphate cytidylyltransferase activity"/>
    <property type="evidence" value="ECO:0007669"/>
    <property type="project" value="UniProtKB-EC"/>
</dbReference>
<protein>
    <submittedName>
        <fullName evidence="3">2-C-methyl-D-erythritol 4-phosphate cytidylyltransferase</fullName>
        <ecNumber evidence="3">2.7.7.60</ecNumber>
    </submittedName>
</protein>
<dbReference type="PANTHER" id="PTHR32125">
    <property type="entry name" value="2-C-METHYL-D-ERYTHRITOL 4-PHOSPHATE CYTIDYLYLTRANSFERASE, CHLOROPLASTIC"/>
    <property type="match status" value="1"/>
</dbReference>
<gene>
    <name evidence="3" type="ORF">AVDCRST_MAG65-1137</name>
</gene>
<sequence length="184" mass="19538">MLEWSVRALRGAGLERIVVALPDGESPPPGCAGVRGGSNRSESVRAALRASAGEDPVVVHDAARPLVTPELFRRALDALAGADAAIAAARVTDTVKEAGADLEVTRTLDRSRLWAVQTPQVFRRAALESALAVDDDLLARATDDAWLIEQTGGRVRLVESTAANFKVTTPHDLRVAELLLSEPC</sequence>
<dbReference type="InterPro" id="IPR029044">
    <property type="entry name" value="Nucleotide-diphossugar_trans"/>
</dbReference>
<dbReference type="EC" id="2.7.7.60" evidence="3"/>
<dbReference type="Pfam" id="PF01128">
    <property type="entry name" value="IspD"/>
    <property type="match status" value="1"/>
</dbReference>
<dbReference type="PROSITE" id="PS01295">
    <property type="entry name" value="ISPD"/>
    <property type="match status" value="1"/>
</dbReference>
<accession>A0A6J4RRU4</accession>
<keyword evidence="2 3" id="KW-0548">Nucleotidyltransferase</keyword>
<name>A0A6J4RRU4_9ACTN</name>
<dbReference type="AlphaFoldDB" id="A0A6J4RRU4"/>
<evidence type="ECO:0000256" key="1">
    <source>
        <dbReference type="ARBA" id="ARBA00022679"/>
    </source>
</evidence>
<reference evidence="3" key="1">
    <citation type="submission" date="2020-02" db="EMBL/GenBank/DDBJ databases">
        <authorList>
            <person name="Meier V. D."/>
        </authorList>
    </citation>
    <scope>NUCLEOTIDE SEQUENCE</scope>
    <source>
        <strain evidence="3">AVDCRST_MAG65</strain>
    </source>
</reference>
<dbReference type="GO" id="GO:0008299">
    <property type="term" value="P:isoprenoid biosynthetic process"/>
    <property type="evidence" value="ECO:0007669"/>
    <property type="project" value="InterPro"/>
</dbReference>
<dbReference type="InterPro" id="IPR034683">
    <property type="entry name" value="IspD/TarI"/>
</dbReference>
<dbReference type="InterPro" id="IPR050088">
    <property type="entry name" value="IspD/TarI_cytidylyltransf_bact"/>
</dbReference>